<protein>
    <recommendedName>
        <fullName evidence="4">Molecular chaperone</fullName>
    </recommendedName>
</protein>
<keyword evidence="3" id="KW-1185">Reference proteome</keyword>
<accession>A0A918IBM0</accession>
<evidence type="ECO:0000313" key="2">
    <source>
        <dbReference type="EMBL" id="GGU99031.1"/>
    </source>
</evidence>
<reference evidence="2" key="2">
    <citation type="submission" date="2020-09" db="EMBL/GenBank/DDBJ databases">
        <authorList>
            <person name="Sun Q."/>
            <person name="Ohkuma M."/>
        </authorList>
    </citation>
    <scope>NUCLEOTIDE SEQUENCE</scope>
    <source>
        <strain evidence="2">JCM 4369</strain>
    </source>
</reference>
<proteinExistence type="predicted"/>
<sequence>MSALEITFRVPDPAGIPAEASAPGGVVALGRRHFRVYAGQWGFPLPEVLVEREPGSPGYVTVHLPPRVDVRAEPGVLIPAQLAHALETIWVPQDYTAASVDGPRILSLDSRLPVSLVYGDPRTADVFGSGHPTDVRVDVHWSLEYTGSVGADTASASVALEFAPLGEQPPPASRDGFGEGPGLVSDDEDEFLRLRPPQPTGDNLQQFVAVDLGSTASTATLWDLGAITQRQVDPGQTTALAQLLGELLSPPADAPPEWRKAVESITAGELVLGRRGGLRITGRQALSRLDDADVVDALMVKVEQSLHQDGRPALRDWLVPRLFEGYARVMNTPALDRHKLRPVDYPDINGQRTRAPASALIERASQSDGGLPPGSLPGLDATLPGDRRFELPGSLGEPPAAMITGIKRAVLQQQPPAVNGSDMSAVHLAQHLYLRLVERAEDLMHRQPGHERPTVRTAVITYPTTILPEIKQRLEKLVRSGLGIPQVVMDYDEGLAACLFFVMRELSDNQNLGLEALRAQSRHVSDDPPTWHRILLAIDIGGCTTDIALLRLALVDTTPSLTQEQEFVSGRDYRLEPQLLGSTGHGQLGGDLLTLQVFYWIKACLVDQLRSDPAPSATGSGASGDREERRLSTRVAEQASEMLRTIVAPDVRRDLDHFLPTRWDGVQDEEERTRRRGRFDLLWRLAESRKRSLGAGEDDGVSPDATIEEVHVIEILNSGSHRLGTAKEVALDPAEFRTLIEPVLRRAAEMGADLVRTVFTRIHEDNAKRIAKGLQPQPVPVLDQVVLSGRSSALEQVGQTVVGVLTHADAGSQVRLGWNPTALSVEKGSVAKQATSIGAAWAHSTQALAGQLAMRNRLSATDPVIRLSELDIQTRGLFSSLPGDFGTVAAGEARVLTVLRAGTPFAELDARGRRGVRTGWKPLTEVVMLHRATSSKDHIQWGSFNLVLSAGAESLPEPLHEVWRRKDGTGVNYQLEMDQELFPYILLCRGLPHLLVNGQPLELDGARQGLSFDAGLHTFSLPGSICVSLGEPHTGKPDLVEVFPAPGSEETYLNEFFHDSTDSEQQPVPGRAAVLDAPPVHGAYHFYLVREGTGEPEDLGRLPAPGLADHWASLDAHGRLRVHRGAVPHLPAETLREVEQRPGRVLRRPMSSGLTEFNEYWDPSTGRH</sequence>
<reference evidence="2" key="1">
    <citation type="journal article" date="2014" name="Int. J. Syst. Evol. Microbiol.">
        <title>Complete genome sequence of Corynebacterium casei LMG S-19264T (=DSM 44701T), isolated from a smear-ripened cheese.</title>
        <authorList>
            <consortium name="US DOE Joint Genome Institute (JGI-PGF)"/>
            <person name="Walter F."/>
            <person name="Albersmeier A."/>
            <person name="Kalinowski J."/>
            <person name="Ruckert C."/>
        </authorList>
    </citation>
    <scope>NUCLEOTIDE SEQUENCE</scope>
    <source>
        <strain evidence="2">JCM 4369</strain>
    </source>
</reference>
<dbReference type="Gene3D" id="3.90.640.10">
    <property type="entry name" value="Actin, Chain A, domain 4"/>
    <property type="match status" value="1"/>
</dbReference>
<dbReference type="RefSeq" id="WP_191874775.1">
    <property type="nucleotide sequence ID" value="NZ_BMTD01000008.1"/>
</dbReference>
<comment type="caution">
    <text evidence="2">The sequence shown here is derived from an EMBL/GenBank/DDBJ whole genome shotgun (WGS) entry which is preliminary data.</text>
</comment>
<evidence type="ECO:0000256" key="1">
    <source>
        <dbReference type="SAM" id="MobiDB-lite"/>
    </source>
</evidence>
<dbReference type="AlphaFoldDB" id="A0A918IBM0"/>
<feature type="region of interest" description="Disordered" evidence="1">
    <location>
        <begin position="612"/>
        <end position="633"/>
    </location>
</feature>
<name>A0A918IBM0_9ACTN</name>
<dbReference type="Proteomes" id="UP000618795">
    <property type="component" value="Unassembled WGS sequence"/>
</dbReference>
<evidence type="ECO:0000313" key="3">
    <source>
        <dbReference type="Proteomes" id="UP000618795"/>
    </source>
</evidence>
<organism evidence="2 3">
    <name type="scientific">Streptomyces filipinensis</name>
    <dbReference type="NCBI Taxonomy" id="66887"/>
    <lineage>
        <taxon>Bacteria</taxon>
        <taxon>Bacillati</taxon>
        <taxon>Actinomycetota</taxon>
        <taxon>Actinomycetes</taxon>
        <taxon>Kitasatosporales</taxon>
        <taxon>Streptomycetaceae</taxon>
        <taxon>Streptomyces</taxon>
    </lineage>
</organism>
<dbReference type="Gene3D" id="3.30.420.40">
    <property type="match status" value="2"/>
</dbReference>
<gene>
    <name evidence="2" type="ORF">GCM10010260_39020</name>
</gene>
<dbReference type="SUPFAM" id="SSF53067">
    <property type="entry name" value="Actin-like ATPase domain"/>
    <property type="match status" value="1"/>
</dbReference>
<dbReference type="InterPro" id="IPR043129">
    <property type="entry name" value="ATPase_NBD"/>
</dbReference>
<evidence type="ECO:0008006" key="4">
    <source>
        <dbReference type="Google" id="ProtNLM"/>
    </source>
</evidence>
<dbReference type="EMBL" id="BMTD01000008">
    <property type="protein sequence ID" value="GGU99031.1"/>
    <property type="molecule type" value="Genomic_DNA"/>
</dbReference>